<reference evidence="2" key="1">
    <citation type="submission" date="2018-01" db="EMBL/GenBank/DDBJ databases">
        <title>An insight into the sialome of Amazonian anophelines.</title>
        <authorList>
            <person name="Ribeiro J.M."/>
            <person name="Scarpassa V."/>
            <person name="Calvo E."/>
        </authorList>
    </citation>
    <scope>NUCLEOTIDE SEQUENCE</scope>
</reference>
<keyword evidence="1" id="KW-0732">Signal</keyword>
<protein>
    <submittedName>
        <fullName evidence="2">Putative secreted protein</fullName>
    </submittedName>
</protein>
<sequence>MERWPRALFFFLLLMLLLMLCGGFSSTDSPSSLGIIYYVHPRHSITLSLSHSLIRSLPHSLSFDPAPLSALPRCCMRWLAGRLAIVPTRF</sequence>
<evidence type="ECO:0000313" key="2">
    <source>
        <dbReference type="EMBL" id="MBW78722.1"/>
    </source>
</evidence>
<name>A0A2M4DME2_ANODA</name>
<proteinExistence type="predicted"/>
<dbReference type="AlphaFoldDB" id="A0A2M4DME2"/>
<feature type="chain" id="PRO_5014882692" evidence="1">
    <location>
        <begin position="24"/>
        <end position="90"/>
    </location>
</feature>
<feature type="signal peptide" evidence="1">
    <location>
        <begin position="1"/>
        <end position="23"/>
    </location>
</feature>
<evidence type="ECO:0000256" key="1">
    <source>
        <dbReference type="SAM" id="SignalP"/>
    </source>
</evidence>
<organism evidence="2">
    <name type="scientific">Anopheles darlingi</name>
    <name type="common">Mosquito</name>
    <dbReference type="NCBI Taxonomy" id="43151"/>
    <lineage>
        <taxon>Eukaryota</taxon>
        <taxon>Metazoa</taxon>
        <taxon>Ecdysozoa</taxon>
        <taxon>Arthropoda</taxon>
        <taxon>Hexapoda</taxon>
        <taxon>Insecta</taxon>
        <taxon>Pterygota</taxon>
        <taxon>Neoptera</taxon>
        <taxon>Endopterygota</taxon>
        <taxon>Diptera</taxon>
        <taxon>Nematocera</taxon>
        <taxon>Culicoidea</taxon>
        <taxon>Culicidae</taxon>
        <taxon>Anophelinae</taxon>
        <taxon>Anopheles</taxon>
    </lineage>
</organism>
<dbReference type="EMBL" id="GGFL01014544">
    <property type="protein sequence ID" value="MBW78722.1"/>
    <property type="molecule type" value="Transcribed_RNA"/>
</dbReference>
<accession>A0A2M4DME2</accession>